<feature type="coiled-coil region" evidence="5">
    <location>
        <begin position="299"/>
        <end position="326"/>
    </location>
</feature>
<evidence type="ECO:0000256" key="3">
    <source>
        <dbReference type="ARBA" id="ARBA00041078"/>
    </source>
</evidence>
<feature type="region of interest" description="Disordered" evidence="6">
    <location>
        <begin position="459"/>
        <end position="490"/>
    </location>
</feature>
<evidence type="ECO:0000256" key="6">
    <source>
        <dbReference type="SAM" id="MobiDB-lite"/>
    </source>
</evidence>
<feature type="compositionally biased region" description="Basic and acidic residues" evidence="6">
    <location>
        <begin position="74"/>
        <end position="83"/>
    </location>
</feature>
<dbReference type="AlphaFoldDB" id="A0A8C0RZL4"/>
<reference evidence="7" key="2">
    <citation type="submission" date="2025-08" db="UniProtKB">
        <authorList>
            <consortium name="Ensembl"/>
        </authorList>
    </citation>
    <scope>IDENTIFICATION</scope>
</reference>
<dbReference type="PANTHER" id="PTHR22761:SF12">
    <property type="entry name" value="CHARGED MULTIVESICULAR BODY PROTEIN 5"/>
    <property type="match status" value="1"/>
</dbReference>
<feature type="compositionally biased region" description="Pro residues" evidence="6">
    <location>
        <begin position="1"/>
        <end position="16"/>
    </location>
</feature>
<keyword evidence="2 5" id="KW-0175">Coiled coil</keyword>
<dbReference type="InterPro" id="IPR005024">
    <property type="entry name" value="Snf7_fam"/>
</dbReference>
<dbReference type="GO" id="GO:0007034">
    <property type="term" value="P:vacuolar transport"/>
    <property type="evidence" value="ECO:0007669"/>
    <property type="project" value="InterPro"/>
</dbReference>
<dbReference type="OrthoDB" id="3973241at2759"/>
<accession>A0A8C0RZL4</accession>
<sequence>ARLPPFPRSGPPPGPRSPLHFGPLLHFGSPLGSGPRLRSGPSEAALSSPATCERRRRRPWWIRHARGPHPGRTIAEREADRARPGAPTGAAPGPAEGRAAGDPAAPGRLAVSARHRAPPDPRLLTTQRWELSSAPCHPARLPPRPAPPLGPGPAPRTRPRPSDQAPLPPRGIPPQPPGPTHSTEAPPHLSGAPPRALPRGHAPDDCLPPPTSRSAPSPEGRPENPEKESGSSNRRFAPAHAGAGSQGEGGGDSASVSSFAPVFGFSSWPPKMNRFFGKAKPKAPPPSLTDCIGTVDSRAESIDKKISRLDAELVKYKDQIKKMREGPAKNMVKQKALRVLKQKRMYEQQRDNLAQQSFNMEQANYTIQSLKDTKTTVDAMKLGVKEMKKAYKQVKIDQIEDLQDQLEDMMEDANEIQEALSRSYGTPELDEDDLEAELDALGDELLADEDSSYLDEAASAPAIPEGVPTDTKNKDGVLVDEFGLPQIPAS</sequence>
<proteinExistence type="inferred from homology"/>
<evidence type="ECO:0000256" key="2">
    <source>
        <dbReference type="ARBA" id="ARBA00023054"/>
    </source>
</evidence>
<dbReference type="PANTHER" id="PTHR22761">
    <property type="entry name" value="CHARGED MULTIVESICULAR BODY PROTEIN"/>
    <property type="match status" value="1"/>
</dbReference>
<name>A0A8C0RZL4_CANLF</name>
<feature type="compositionally biased region" description="Basic and acidic residues" evidence="6">
    <location>
        <begin position="220"/>
        <end position="229"/>
    </location>
</feature>
<dbReference type="Pfam" id="PF03357">
    <property type="entry name" value="Snf7"/>
    <property type="match status" value="1"/>
</dbReference>
<dbReference type="Gene3D" id="6.10.250.1710">
    <property type="match status" value="1"/>
</dbReference>
<feature type="region of interest" description="Disordered" evidence="6">
    <location>
        <begin position="1"/>
        <end position="263"/>
    </location>
</feature>
<evidence type="ECO:0000256" key="5">
    <source>
        <dbReference type="SAM" id="Coils"/>
    </source>
</evidence>
<evidence type="ECO:0000256" key="4">
    <source>
        <dbReference type="ARBA" id="ARBA00041628"/>
    </source>
</evidence>
<feature type="coiled-coil region" evidence="5">
    <location>
        <begin position="392"/>
        <end position="423"/>
    </location>
</feature>
<feature type="compositionally biased region" description="Pro residues" evidence="6">
    <location>
        <begin position="166"/>
        <end position="179"/>
    </location>
</feature>
<dbReference type="Ensembl" id="ENSCAFT00040012589.1">
    <property type="protein sequence ID" value="ENSCAFP00040010911.1"/>
    <property type="gene ID" value="ENSCAFG00040006773.1"/>
</dbReference>
<evidence type="ECO:0000313" key="7">
    <source>
        <dbReference type="Ensembl" id="ENSCAFP00040010911.1"/>
    </source>
</evidence>
<feature type="compositionally biased region" description="Low complexity" evidence="6">
    <location>
        <begin position="84"/>
        <end position="110"/>
    </location>
</feature>
<dbReference type="Gene3D" id="1.10.287.1060">
    <property type="entry name" value="ESAT-6-like"/>
    <property type="match status" value="1"/>
</dbReference>
<evidence type="ECO:0000256" key="1">
    <source>
        <dbReference type="ARBA" id="ARBA00006190"/>
    </source>
</evidence>
<evidence type="ECO:0000313" key="8">
    <source>
        <dbReference type="Proteomes" id="UP000694542"/>
    </source>
</evidence>
<dbReference type="Proteomes" id="UP000694542">
    <property type="component" value="Chromosome 11"/>
</dbReference>
<organism evidence="7 8">
    <name type="scientific">Canis lupus familiaris</name>
    <name type="common">Dog</name>
    <name type="synonym">Canis familiaris</name>
    <dbReference type="NCBI Taxonomy" id="9615"/>
    <lineage>
        <taxon>Eukaryota</taxon>
        <taxon>Metazoa</taxon>
        <taxon>Chordata</taxon>
        <taxon>Craniata</taxon>
        <taxon>Vertebrata</taxon>
        <taxon>Euteleostomi</taxon>
        <taxon>Mammalia</taxon>
        <taxon>Eutheria</taxon>
        <taxon>Laurasiatheria</taxon>
        <taxon>Carnivora</taxon>
        <taxon>Caniformia</taxon>
        <taxon>Canidae</taxon>
        <taxon>Canis</taxon>
    </lineage>
</organism>
<comment type="similarity">
    <text evidence="1">Belongs to the SNF7 family.</text>
</comment>
<reference evidence="7" key="1">
    <citation type="submission" date="2018-10" db="EMBL/GenBank/DDBJ databases">
        <title>De novo assembly of a Great Dane genome.</title>
        <authorList>
            <person name="Kidd J.M."/>
            <person name="Pendleton A.L."/>
            <person name="Shen F."/>
            <person name="Emery S."/>
        </authorList>
    </citation>
    <scope>NUCLEOTIDE SEQUENCE [LARGE SCALE GENOMIC DNA]</scope>
    <source>
        <strain evidence="7">Great Dane</strain>
    </source>
</reference>
<feature type="compositionally biased region" description="Basic residues" evidence="6">
    <location>
        <begin position="54"/>
        <end position="69"/>
    </location>
</feature>
<protein>
    <recommendedName>
        <fullName evidence="3">Charged multivesicular body protein 5</fullName>
    </recommendedName>
    <alternativeName>
        <fullName evidence="4">Chromatin-modifying protein 5</fullName>
    </alternativeName>
</protein>
<feature type="compositionally biased region" description="Pro residues" evidence="6">
    <location>
        <begin position="140"/>
        <end position="156"/>
    </location>
</feature>